<evidence type="ECO:0000256" key="1">
    <source>
        <dbReference type="ARBA" id="ARBA00004191"/>
    </source>
</evidence>
<dbReference type="RefSeq" id="WP_060550898.1">
    <property type="nucleotide sequence ID" value="NZ_CP009623.1"/>
</dbReference>
<keyword evidence="3" id="KW-0964">Secreted</keyword>
<dbReference type="InterPro" id="IPR008966">
    <property type="entry name" value="Adhesion_dom_sf"/>
</dbReference>
<dbReference type="InterPro" id="IPR011252">
    <property type="entry name" value="Fibrogen-bd_dom1"/>
</dbReference>
<accession>A0ABX3Z6V4</accession>
<feature type="compositionally biased region" description="Polar residues" evidence="6">
    <location>
        <begin position="360"/>
        <end position="378"/>
    </location>
</feature>
<keyword evidence="2" id="KW-0134">Cell wall</keyword>
<protein>
    <recommendedName>
        <fullName evidence="12">Gram-positive cocci surface proteins LPxTG domain-containing protein</fullName>
    </recommendedName>
</protein>
<evidence type="ECO:0008006" key="12">
    <source>
        <dbReference type="Google" id="ProtNLM"/>
    </source>
</evidence>
<dbReference type="Gene3D" id="2.60.40.10">
    <property type="entry name" value="Immunoglobulins"/>
    <property type="match status" value="1"/>
</dbReference>
<evidence type="ECO:0000259" key="9">
    <source>
        <dbReference type="Pfam" id="PF17802"/>
    </source>
</evidence>
<evidence type="ECO:0000256" key="7">
    <source>
        <dbReference type="SAM" id="Phobius"/>
    </source>
</evidence>
<evidence type="ECO:0000256" key="6">
    <source>
        <dbReference type="SAM" id="MobiDB-lite"/>
    </source>
</evidence>
<keyword evidence="7" id="KW-0472">Membrane</keyword>
<feature type="transmembrane region" description="Helical" evidence="7">
    <location>
        <begin position="389"/>
        <end position="408"/>
    </location>
</feature>
<gene>
    <name evidence="10" type="ORF">B9M88_00970</name>
</gene>
<comment type="caution">
    <text evidence="10">The sequence shown here is derived from an EMBL/GenBank/DDBJ whole genome shotgun (WGS) entry which is preliminary data.</text>
</comment>
<organism evidence="10 11">
    <name type="scientific">Staphylococcus agnetis</name>
    <dbReference type="NCBI Taxonomy" id="985762"/>
    <lineage>
        <taxon>Bacteria</taxon>
        <taxon>Bacillati</taxon>
        <taxon>Bacillota</taxon>
        <taxon>Bacilli</taxon>
        <taxon>Bacillales</taxon>
        <taxon>Staphylococcaceae</taxon>
        <taxon>Staphylococcus</taxon>
    </lineage>
</organism>
<evidence type="ECO:0000256" key="5">
    <source>
        <dbReference type="ARBA" id="ARBA00023088"/>
    </source>
</evidence>
<keyword evidence="7" id="KW-0812">Transmembrane</keyword>
<dbReference type="InterPro" id="IPR013783">
    <property type="entry name" value="Ig-like_fold"/>
</dbReference>
<name>A0ABX3Z6V4_9STAP</name>
<feature type="region of interest" description="Disordered" evidence="6">
    <location>
        <begin position="309"/>
        <end position="383"/>
    </location>
</feature>
<feature type="domain" description="Collagen binding" evidence="8">
    <location>
        <begin position="60"/>
        <end position="182"/>
    </location>
</feature>
<dbReference type="Gene3D" id="2.60.40.740">
    <property type="match status" value="1"/>
</dbReference>
<dbReference type="Pfam" id="PF05737">
    <property type="entry name" value="Collagen_bind"/>
    <property type="match status" value="1"/>
</dbReference>
<keyword evidence="5" id="KW-0572">Peptidoglycan-anchor</keyword>
<dbReference type="InterPro" id="IPR008456">
    <property type="entry name" value="Collagen-bd_dom"/>
</dbReference>
<sequence>MTFSDDVKNLNNIKGDFFFESEINKAEEGSHNVNLVFGNTNITKNIVVNNSNGVVGVFNEMFYKTGQILTTDVDNVQWAIRFNNKQDYFRGNDPAIIKDTLGAGMELSKDQFQFAVRQINEDRPRFYTKSEFETAGFGEATIEGNSFQVRANNPNYNELVIYYSAKIIDQKMKDFKNQLSVTYINKNGEYIIVNSNSTVLNINAGGKAEGDLAKYKGKVTIAKTGKDESNGTSTPLPGAEFELINLEGKVVAKGTTNAQGELVFENITGGTHTLKETKIPDGYAIDQSNFPNQIVLDFEKNKEIKIDVTNIKQPPLEDPQPEEPTTPEEPATPEAPITPSEPSVPVNPLLPEQPQPVYPNGSSQPTQNAQPNQSNALPNTGKVMQNHPFASTMIILSLIGLGLVLITFNRRKK</sequence>
<evidence type="ECO:0000256" key="4">
    <source>
        <dbReference type="ARBA" id="ARBA00022729"/>
    </source>
</evidence>
<evidence type="ECO:0000313" key="10">
    <source>
        <dbReference type="EMBL" id="OTW32279.1"/>
    </source>
</evidence>
<keyword evidence="11" id="KW-1185">Reference proteome</keyword>
<keyword evidence="4" id="KW-0732">Signal</keyword>
<feature type="domain" description="SpaA-like prealbumin fold" evidence="9">
    <location>
        <begin position="218"/>
        <end position="310"/>
    </location>
</feature>
<reference evidence="10 11" key="1">
    <citation type="submission" date="2017-04" db="EMBL/GenBank/DDBJ databases">
        <title>Staphylococcus agnetis, a potential pathogen in the broiler production.</title>
        <authorList>
            <person name="Poulsen L."/>
        </authorList>
    </citation>
    <scope>NUCLEOTIDE SEQUENCE [LARGE SCALE GENOMIC DNA]</scope>
    <source>
        <strain evidence="10 11">723_310714_2_2_spleen</strain>
    </source>
</reference>
<dbReference type="SUPFAM" id="SSF49478">
    <property type="entry name" value="Cna protein B-type domain"/>
    <property type="match status" value="1"/>
</dbReference>
<dbReference type="Proteomes" id="UP000195208">
    <property type="component" value="Unassembled WGS sequence"/>
</dbReference>
<dbReference type="Pfam" id="PF17802">
    <property type="entry name" value="SpaA"/>
    <property type="match status" value="1"/>
</dbReference>
<feature type="compositionally biased region" description="Low complexity" evidence="6">
    <location>
        <begin position="328"/>
        <end position="341"/>
    </location>
</feature>
<keyword evidence="7" id="KW-1133">Transmembrane helix</keyword>
<evidence type="ECO:0000256" key="2">
    <source>
        <dbReference type="ARBA" id="ARBA00022512"/>
    </source>
</evidence>
<dbReference type="EMBL" id="NEFX01000001">
    <property type="protein sequence ID" value="OTW32279.1"/>
    <property type="molecule type" value="Genomic_DNA"/>
</dbReference>
<comment type="subcellular location">
    <subcellularLocation>
        <location evidence="1">Secreted</location>
        <location evidence="1">Cell wall</location>
    </subcellularLocation>
</comment>
<evidence type="ECO:0000259" key="8">
    <source>
        <dbReference type="Pfam" id="PF05737"/>
    </source>
</evidence>
<proteinExistence type="predicted"/>
<dbReference type="SUPFAM" id="SSF49401">
    <property type="entry name" value="Bacterial adhesins"/>
    <property type="match status" value="1"/>
</dbReference>
<evidence type="ECO:0000256" key="3">
    <source>
        <dbReference type="ARBA" id="ARBA00022525"/>
    </source>
</evidence>
<evidence type="ECO:0000313" key="11">
    <source>
        <dbReference type="Proteomes" id="UP000195208"/>
    </source>
</evidence>
<dbReference type="Gene3D" id="2.60.40.1280">
    <property type="match status" value="1"/>
</dbReference>
<dbReference type="InterPro" id="IPR041033">
    <property type="entry name" value="SpaA_PFL_dom_1"/>
</dbReference>